<proteinExistence type="predicted"/>
<gene>
    <name evidence="2" type="ORF">AAES_162731</name>
</gene>
<feature type="compositionally biased region" description="Low complexity" evidence="1">
    <location>
        <begin position="64"/>
        <end position="77"/>
    </location>
</feature>
<dbReference type="EMBL" id="LMAW01003100">
    <property type="protein sequence ID" value="KQK74047.1"/>
    <property type="molecule type" value="Genomic_DNA"/>
</dbReference>
<dbReference type="Proteomes" id="UP000051836">
    <property type="component" value="Unassembled WGS sequence"/>
</dbReference>
<name>A0A0Q3LUG8_AMAAE</name>
<comment type="caution">
    <text evidence="2">The sequence shown here is derived from an EMBL/GenBank/DDBJ whole genome shotgun (WGS) entry which is preliminary data.</text>
</comment>
<keyword evidence="3" id="KW-1185">Reference proteome</keyword>
<feature type="compositionally biased region" description="Basic and acidic residues" evidence="1">
    <location>
        <begin position="27"/>
        <end position="39"/>
    </location>
</feature>
<sequence>MVVEKPSPAAEPSPTAAESIPWQPPAEPREPKPQEDAGDHTALPIKAEEEDLDSDKEELVVREPASPAATPAPVTSTAASFESSEGFEWPLGTLETCLLIVMVISMLACIQSLFHPQPFRLVLRVKQSRVWALSGVRLLSRMAKRFSLRLDSHEWEGVWDSMDLSQLPKFGLFIFSFTALWNYTPTVKHKHNFMLSEKTGVYIQPSDNLIILLEIIRIVETNGGKEYLCVKISQESYCTH</sequence>
<accession>A0A0Q3LUG8</accession>
<feature type="region of interest" description="Disordered" evidence="1">
    <location>
        <begin position="1"/>
        <end position="77"/>
    </location>
</feature>
<feature type="compositionally biased region" description="Low complexity" evidence="1">
    <location>
        <begin position="1"/>
        <end position="19"/>
    </location>
</feature>
<evidence type="ECO:0000313" key="2">
    <source>
        <dbReference type="EMBL" id="KQK74047.1"/>
    </source>
</evidence>
<evidence type="ECO:0000313" key="3">
    <source>
        <dbReference type="Proteomes" id="UP000051836"/>
    </source>
</evidence>
<dbReference type="AlphaFoldDB" id="A0A0Q3LUG8"/>
<organism evidence="2 3">
    <name type="scientific">Amazona aestiva</name>
    <name type="common">Blue-fronted Amazon parrot</name>
    <dbReference type="NCBI Taxonomy" id="12930"/>
    <lineage>
        <taxon>Eukaryota</taxon>
        <taxon>Metazoa</taxon>
        <taxon>Chordata</taxon>
        <taxon>Craniata</taxon>
        <taxon>Vertebrata</taxon>
        <taxon>Euteleostomi</taxon>
        <taxon>Archelosauria</taxon>
        <taxon>Archosauria</taxon>
        <taxon>Dinosauria</taxon>
        <taxon>Saurischia</taxon>
        <taxon>Theropoda</taxon>
        <taxon>Coelurosauria</taxon>
        <taxon>Aves</taxon>
        <taxon>Neognathae</taxon>
        <taxon>Neoaves</taxon>
        <taxon>Telluraves</taxon>
        <taxon>Australaves</taxon>
        <taxon>Psittaciformes</taxon>
        <taxon>Psittacidae</taxon>
        <taxon>Amazona</taxon>
    </lineage>
</organism>
<protein>
    <submittedName>
        <fullName evidence="2">Uncharacterized protein</fullName>
    </submittedName>
</protein>
<reference evidence="2 3" key="1">
    <citation type="submission" date="2015-10" db="EMBL/GenBank/DDBJ databases">
        <authorList>
            <person name="Gilbert D.G."/>
        </authorList>
    </citation>
    <scope>NUCLEOTIDE SEQUENCE [LARGE SCALE GENOMIC DNA]</scope>
    <source>
        <strain evidence="2">FVVF132</strain>
    </source>
</reference>
<evidence type="ECO:0000256" key="1">
    <source>
        <dbReference type="SAM" id="MobiDB-lite"/>
    </source>
</evidence>